<dbReference type="GO" id="GO:0035312">
    <property type="term" value="F:5'-3' DNA exonuclease activity"/>
    <property type="evidence" value="ECO:0007669"/>
    <property type="project" value="TreeGrafter"/>
</dbReference>
<reference evidence="8 9" key="1">
    <citation type="submission" date="2019-01" db="EMBL/GenBank/DDBJ databases">
        <title>Nuclear Genome Assembly of the Microalgal Biofuel strain Nannochloropsis salina CCMP1776.</title>
        <authorList>
            <person name="Hovde B."/>
        </authorList>
    </citation>
    <scope>NUCLEOTIDE SEQUENCE [LARGE SCALE GENOMIC DNA]</scope>
    <source>
        <strain evidence="8 9">CCMP1776</strain>
    </source>
</reference>
<dbReference type="Pfam" id="PF07522">
    <property type="entry name" value="DRMBL"/>
    <property type="match status" value="1"/>
</dbReference>
<dbReference type="GO" id="GO:0036297">
    <property type="term" value="P:interstrand cross-link repair"/>
    <property type="evidence" value="ECO:0007669"/>
    <property type="project" value="TreeGrafter"/>
</dbReference>
<feature type="compositionally biased region" description="Basic and acidic residues" evidence="6">
    <location>
        <begin position="259"/>
        <end position="321"/>
    </location>
</feature>
<keyword evidence="4" id="KW-0234">DNA repair</keyword>
<evidence type="ECO:0000256" key="1">
    <source>
        <dbReference type="ARBA" id="ARBA00004123"/>
    </source>
</evidence>
<feature type="compositionally biased region" description="Basic and acidic residues" evidence="6">
    <location>
        <begin position="514"/>
        <end position="533"/>
    </location>
</feature>
<dbReference type="GO" id="GO:0006303">
    <property type="term" value="P:double-strand break repair via nonhomologous end joining"/>
    <property type="evidence" value="ECO:0007669"/>
    <property type="project" value="TreeGrafter"/>
</dbReference>
<keyword evidence="3" id="KW-0227">DNA damage</keyword>
<evidence type="ECO:0000313" key="9">
    <source>
        <dbReference type="Proteomes" id="UP000355283"/>
    </source>
</evidence>
<evidence type="ECO:0000256" key="5">
    <source>
        <dbReference type="ARBA" id="ARBA00023242"/>
    </source>
</evidence>
<keyword evidence="5" id="KW-0539">Nucleus</keyword>
<evidence type="ECO:0000256" key="2">
    <source>
        <dbReference type="ARBA" id="ARBA00010304"/>
    </source>
</evidence>
<evidence type="ECO:0000313" key="8">
    <source>
        <dbReference type="EMBL" id="TFJ81484.1"/>
    </source>
</evidence>
<keyword evidence="9" id="KW-1185">Reference proteome</keyword>
<evidence type="ECO:0000256" key="6">
    <source>
        <dbReference type="SAM" id="MobiDB-lite"/>
    </source>
</evidence>
<feature type="region of interest" description="Disordered" evidence="6">
    <location>
        <begin position="509"/>
        <end position="533"/>
    </location>
</feature>
<dbReference type="CDD" id="cd16273">
    <property type="entry name" value="SNM1A-1C-like_MBL-fold"/>
    <property type="match status" value="1"/>
</dbReference>
<comment type="similarity">
    <text evidence="2">Belongs to the DNA repair metallo-beta-lactamase (DRMBL) family.</text>
</comment>
<comment type="caution">
    <text evidence="8">The sequence shown here is derived from an EMBL/GenBank/DDBJ whole genome shotgun (WGS) entry which is preliminary data.</text>
</comment>
<dbReference type="InterPro" id="IPR036866">
    <property type="entry name" value="RibonucZ/Hydroxyglut_hydro"/>
</dbReference>
<sequence length="551" mass="62297">MASQVERIKWIEGTSFLVDGFNFLSPKCSAYFLTHFHSDHYWGLRPSFCHGTIYCSDVTGALLVGKLGVKPQFVHTLPLEKPTTIQGVEVTLLDANHCPGAVMLLFHNKKTNTTILHTGDFRASEALTERTASWLRDRDLRVRTLYLDTTYCNAKYTFPSQPSVLAALSRIAEREKAERPSTVFYVGTYSIGKERAVRAVAAGIGKVYADKHKERTLRLASEWDEEVFVSEMEGSHVRMSWLGRLRPEKMGPRAGARRMGQERGVEMRKEGREGEEGKDVGGNEEHSGWEMDRASEEGEEGKEKEGREEGVGEGKTEVGEKGDDEGGWEMEEEGGGVMEEEEEEEEEKEGDDACRPVVGFRPTGWSYLRNRKTARDACPSSPSSYTPWVNPQNGAKLYWVPYSEHSSYTELRSFVRAIRPRKIIPTVGAGDEKGVERQLKHFLADMDLSHDKSRLDRYLGRGEEKRPKILQKEGRPLEGGVGGKRKTFDFEKIDVEEQVLRWEELSKGLNSDGKAQERGRGWDEREFTSDTKEKGLGRKTVEVIVLDDDDN</sequence>
<dbReference type="GO" id="GO:0003684">
    <property type="term" value="F:damaged DNA binding"/>
    <property type="evidence" value="ECO:0007669"/>
    <property type="project" value="TreeGrafter"/>
</dbReference>
<dbReference type="Proteomes" id="UP000355283">
    <property type="component" value="Unassembled WGS sequence"/>
</dbReference>
<evidence type="ECO:0000259" key="7">
    <source>
        <dbReference type="Pfam" id="PF07522"/>
    </source>
</evidence>
<dbReference type="SUPFAM" id="SSF56281">
    <property type="entry name" value="Metallo-hydrolase/oxidoreductase"/>
    <property type="match status" value="1"/>
</dbReference>
<dbReference type="GO" id="GO:0005634">
    <property type="term" value="C:nucleus"/>
    <property type="evidence" value="ECO:0007669"/>
    <property type="project" value="UniProtKB-SubCell"/>
</dbReference>
<feature type="domain" description="DNA repair metallo-beta-lactamase" evidence="7">
    <location>
        <begin position="354"/>
        <end position="428"/>
    </location>
</feature>
<dbReference type="PANTHER" id="PTHR23240">
    <property type="entry name" value="DNA CROSS-LINK REPAIR PROTEIN PSO2/SNM1-RELATED"/>
    <property type="match status" value="1"/>
</dbReference>
<proteinExistence type="inferred from homology"/>
<protein>
    <recommendedName>
        <fullName evidence="7">DNA repair metallo-beta-lactamase domain-containing protein</fullName>
    </recommendedName>
</protein>
<feature type="compositionally biased region" description="Acidic residues" evidence="6">
    <location>
        <begin position="322"/>
        <end position="350"/>
    </location>
</feature>
<organism evidence="8 9">
    <name type="scientific">Nannochloropsis salina CCMP1776</name>
    <dbReference type="NCBI Taxonomy" id="1027361"/>
    <lineage>
        <taxon>Eukaryota</taxon>
        <taxon>Sar</taxon>
        <taxon>Stramenopiles</taxon>
        <taxon>Ochrophyta</taxon>
        <taxon>Eustigmatophyceae</taxon>
        <taxon>Eustigmatales</taxon>
        <taxon>Monodopsidaceae</taxon>
        <taxon>Microchloropsis</taxon>
        <taxon>Microchloropsis salina</taxon>
    </lineage>
</organism>
<accession>A0A4D9CSH8</accession>
<dbReference type="PANTHER" id="PTHR23240:SF35">
    <property type="entry name" value="DNA REPAIR METALLO-BETA-LACTAMASE FAMILY PROTEIN-RELATED"/>
    <property type="match status" value="1"/>
</dbReference>
<dbReference type="Gene3D" id="3.60.15.10">
    <property type="entry name" value="Ribonuclease Z/Hydroxyacylglutathione hydrolase-like"/>
    <property type="match status" value="1"/>
</dbReference>
<dbReference type="OrthoDB" id="204383at2759"/>
<comment type="subcellular location">
    <subcellularLocation>
        <location evidence="1">Nucleus</location>
    </subcellularLocation>
</comment>
<feature type="region of interest" description="Disordered" evidence="6">
    <location>
        <begin position="250"/>
        <end position="357"/>
    </location>
</feature>
<dbReference type="InterPro" id="IPR011084">
    <property type="entry name" value="DRMBL"/>
</dbReference>
<gene>
    <name evidence="8" type="ORF">NSK_007206</name>
</gene>
<name>A0A4D9CSH8_9STRA</name>
<evidence type="ECO:0000256" key="4">
    <source>
        <dbReference type="ARBA" id="ARBA00023204"/>
    </source>
</evidence>
<dbReference type="AlphaFoldDB" id="A0A4D9CSH8"/>
<dbReference type="EMBL" id="SDOX01000127">
    <property type="protein sequence ID" value="TFJ81484.1"/>
    <property type="molecule type" value="Genomic_DNA"/>
</dbReference>
<evidence type="ECO:0000256" key="3">
    <source>
        <dbReference type="ARBA" id="ARBA00022763"/>
    </source>
</evidence>